<dbReference type="Proteomes" id="UP000271162">
    <property type="component" value="Unassembled WGS sequence"/>
</dbReference>
<proteinExistence type="predicted"/>
<evidence type="ECO:0000313" key="2">
    <source>
        <dbReference type="Proteomes" id="UP000271162"/>
    </source>
</evidence>
<organism evidence="3">
    <name type="scientific">Nippostrongylus brasiliensis</name>
    <name type="common">Rat hookworm</name>
    <dbReference type="NCBI Taxonomy" id="27835"/>
    <lineage>
        <taxon>Eukaryota</taxon>
        <taxon>Metazoa</taxon>
        <taxon>Ecdysozoa</taxon>
        <taxon>Nematoda</taxon>
        <taxon>Chromadorea</taxon>
        <taxon>Rhabditida</taxon>
        <taxon>Rhabditina</taxon>
        <taxon>Rhabditomorpha</taxon>
        <taxon>Strongyloidea</taxon>
        <taxon>Heligmosomidae</taxon>
        <taxon>Nippostrongylus</taxon>
    </lineage>
</organism>
<evidence type="ECO:0000313" key="3">
    <source>
        <dbReference type="WBParaSite" id="NBR_0000403301-mRNA-1"/>
    </source>
</evidence>
<accession>A0A0N4XND1</accession>
<dbReference type="WBParaSite" id="NBR_0000403301-mRNA-1">
    <property type="protein sequence ID" value="NBR_0000403301-mRNA-1"/>
    <property type="gene ID" value="NBR_0000403301"/>
</dbReference>
<evidence type="ECO:0000313" key="1">
    <source>
        <dbReference type="EMBL" id="VDL67623.1"/>
    </source>
</evidence>
<protein>
    <submittedName>
        <fullName evidence="1 3">Uncharacterized protein</fullName>
    </submittedName>
</protein>
<name>A0A0N4XND1_NIPBR</name>
<reference evidence="1 2" key="2">
    <citation type="submission" date="2018-11" db="EMBL/GenBank/DDBJ databases">
        <authorList>
            <consortium name="Pathogen Informatics"/>
        </authorList>
    </citation>
    <scope>NUCLEOTIDE SEQUENCE [LARGE SCALE GENOMIC DNA]</scope>
</reference>
<keyword evidence="2" id="KW-1185">Reference proteome</keyword>
<dbReference type="AlphaFoldDB" id="A0A0N4XND1"/>
<dbReference type="EMBL" id="UYSL01006884">
    <property type="protein sequence ID" value="VDL67623.1"/>
    <property type="molecule type" value="Genomic_DNA"/>
</dbReference>
<sequence>MNPTRSSQIYTIIGEFDLGHMFLLLNAFLLDAIEETYLNLSRTQIELLGGVAALDAKQCNIIEMSATNAVCSTLNMNVWVFVSLHLGYSEEQRSPLAA</sequence>
<gene>
    <name evidence="1" type="ORF">NBR_LOCUS4034</name>
</gene>
<reference evidence="3" key="1">
    <citation type="submission" date="2017-02" db="UniProtKB">
        <authorList>
            <consortium name="WormBaseParasite"/>
        </authorList>
    </citation>
    <scope>IDENTIFICATION</scope>
</reference>